<accession>A0ABQ3ZLQ2</accession>
<dbReference type="EMBL" id="BOMN01000030">
    <property type="protein sequence ID" value="GIE19515.1"/>
    <property type="molecule type" value="Genomic_DNA"/>
</dbReference>
<reference evidence="1 2" key="1">
    <citation type="submission" date="2021-01" db="EMBL/GenBank/DDBJ databases">
        <title>Whole genome shotgun sequence of Actinoplanes humidus NBRC 14915.</title>
        <authorList>
            <person name="Komaki H."/>
            <person name="Tamura T."/>
        </authorList>
    </citation>
    <scope>NUCLEOTIDE SEQUENCE [LARGE SCALE GENOMIC DNA]</scope>
    <source>
        <strain evidence="1 2">NBRC 14915</strain>
    </source>
</reference>
<proteinExistence type="predicted"/>
<dbReference type="Proteomes" id="UP000603200">
    <property type="component" value="Unassembled WGS sequence"/>
</dbReference>
<comment type="caution">
    <text evidence="1">The sequence shown here is derived from an EMBL/GenBank/DDBJ whole genome shotgun (WGS) entry which is preliminary data.</text>
</comment>
<keyword evidence="2" id="KW-1185">Reference proteome</keyword>
<name>A0ABQ3ZLQ2_9ACTN</name>
<organism evidence="1 2">
    <name type="scientific">Winogradskya humida</name>
    <dbReference type="NCBI Taxonomy" id="113566"/>
    <lineage>
        <taxon>Bacteria</taxon>
        <taxon>Bacillati</taxon>
        <taxon>Actinomycetota</taxon>
        <taxon>Actinomycetes</taxon>
        <taxon>Micromonosporales</taxon>
        <taxon>Micromonosporaceae</taxon>
        <taxon>Winogradskya</taxon>
    </lineage>
</organism>
<gene>
    <name evidence="1" type="ORF">Ahu01nite_026170</name>
</gene>
<sequence>MPATPTTAAVAVMAMARFTDLRICYSSRGQEKQAPVSLLTPRRTGATIFIAQRIFVSPQPPAGLA</sequence>
<evidence type="ECO:0000313" key="2">
    <source>
        <dbReference type="Proteomes" id="UP000603200"/>
    </source>
</evidence>
<protein>
    <submittedName>
        <fullName evidence="1">Uncharacterized protein</fullName>
    </submittedName>
</protein>
<evidence type="ECO:0000313" key="1">
    <source>
        <dbReference type="EMBL" id="GIE19515.1"/>
    </source>
</evidence>